<sequence>MFALSHDLDNIHHHPVLAFTERYITFITWRFQLSFIILFALLYFGTCYVLLKALSVEVALWFDEHYLYLRKGKGFRSMLKLILQDCMP</sequence>
<keyword evidence="2" id="KW-0614">Plasmid</keyword>
<geneLocation type="plasmid" evidence="2">
    <name>unnamed</name>
</geneLocation>
<accession>A0A432DY55</accession>
<reference evidence="2" key="1">
    <citation type="submission" date="2018-12" db="EMBL/GenBank/DDBJ databases">
        <title>Draft Genome Sequence of Chryseobacterium arthrosphaerae strain ED882-96 Isolated from the Blood of a Patient with Liver Cirrhosis in Taiwan.</title>
        <authorList>
            <person name="Lin J.-N."/>
            <person name="Lai C.-H."/>
            <person name="Yang C.-H."/>
            <person name="Huang Y.-H."/>
        </authorList>
    </citation>
    <scope>NUCLEOTIDE SEQUENCE [LARGE SCALE GENOMIC DNA]</scope>
    <source>
        <strain evidence="2">ED882-96</strain>
        <plasmid evidence="2">unnamed</plasmid>
    </source>
</reference>
<keyword evidence="1" id="KW-0812">Transmembrane</keyword>
<proteinExistence type="predicted"/>
<organism evidence="2">
    <name type="scientific">Chryseobacterium arthrosphaerae</name>
    <dbReference type="NCBI Taxonomy" id="651561"/>
    <lineage>
        <taxon>Bacteria</taxon>
        <taxon>Pseudomonadati</taxon>
        <taxon>Bacteroidota</taxon>
        <taxon>Flavobacteriia</taxon>
        <taxon>Flavobacteriales</taxon>
        <taxon>Weeksellaceae</taxon>
        <taxon>Chryseobacterium group</taxon>
        <taxon>Chryseobacterium</taxon>
    </lineage>
</organism>
<keyword evidence="1" id="KW-0472">Membrane</keyword>
<keyword evidence="1" id="KW-1133">Transmembrane helix</keyword>
<dbReference type="EMBL" id="RYFC01000002">
    <property type="protein sequence ID" value="RTZ48563.1"/>
    <property type="molecule type" value="Genomic_DNA"/>
</dbReference>
<evidence type="ECO:0000313" key="2">
    <source>
        <dbReference type="EMBL" id="RTZ48563.1"/>
    </source>
</evidence>
<comment type="caution">
    <text evidence="2">The sequence shown here is derived from an EMBL/GenBank/DDBJ whole genome shotgun (WGS) entry which is preliminary data.</text>
</comment>
<protein>
    <submittedName>
        <fullName evidence="2">Uncharacterized protein</fullName>
    </submittedName>
</protein>
<name>A0A432DY55_9FLAO</name>
<gene>
    <name evidence="2" type="ORF">EJ377_13875</name>
</gene>
<evidence type="ECO:0000256" key="1">
    <source>
        <dbReference type="SAM" id="Phobius"/>
    </source>
</evidence>
<dbReference type="Proteomes" id="UP000276953">
    <property type="component" value="Plasmid unnamed"/>
</dbReference>
<dbReference type="AlphaFoldDB" id="A0A432DY55"/>
<feature type="transmembrane region" description="Helical" evidence="1">
    <location>
        <begin position="31"/>
        <end position="51"/>
    </location>
</feature>